<gene>
    <name evidence="2" type="ORF">PVIIG_00431</name>
</gene>
<accession>A0A0J9S6N5</accession>
<dbReference type="EMBL" id="KQ234376">
    <property type="protein sequence ID" value="KMZ77742.1"/>
    <property type="molecule type" value="Genomic_DNA"/>
</dbReference>
<protein>
    <submittedName>
        <fullName evidence="2">Variable surface protein Vir18</fullName>
    </submittedName>
</protein>
<evidence type="ECO:0000313" key="3">
    <source>
        <dbReference type="Proteomes" id="UP000053562"/>
    </source>
</evidence>
<dbReference type="AlphaFoldDB" id="A0A0J9S6N5"/>
<reference evidence="2 3" key="1">
    <citation type="submission" date="2011-08" db="EMBL/GenBank/DDBJ databases">
        <title>The Genome Sequence of Plasmodium vivax India VII.</title>
        <authorList>
            <consortium name="The Broad Institute Genome Sequencing Platform"/>
            <consortium name="The Broad Institute Genome Sequencing Center for Infectious Disease"/>
            <person name="Neafsey D."/>
            <person name="Carlton J."/>
            <person name="Barnwell J."/>
            <person name="Collins W."/>
            <person name="Escalante A."/>
            <person name="Mullikin J."/>
            <person name="Saul A."/>
            <person name="Guigo R."/>
            <person name="Camara F."/>
            <person name="Young S.K."/>
            <person name="Zeng Q."/>
            <person name="Gargeya S."/>
            <person name="Fitzgerald M."/>
            <person name="Haas B."/>
            <person name="Abouelleil A."/>
            <person name="Alvarado L."/>
            <person name="Arachchi H.M."/>
            <person name="Berlin A."/>
            <person name="Brown A."/>
            <person name="Chapman S.B."/>
            <person name="Chen Z."/>
            <person name="Dunbar C."/>
            <person name="Freedman E."/>
            <person name="Gearin G."/>
            <person name="Gellesch M."/>
            <person name="Goldberg J."/>
            <person name="Griggs A."/>
            <person name="Gujja S."/>
            <person name="Heiman D."/>
            <person name="Howarth C."/>
            <person name="Larson L."/>
            <person name="Lui A."/>
            <person name="MacDonald P.J.P."/>
            <person name="Montmayeur A."/>
            <person name="Murphy C."/>
            <person name="Neiman D."/>
            <person name="Pearson M."/>
            <person name="Priest M."/>
            <person name="Roberts A."/>
            <person name="Saif S."/>
            <person name="Shea T."/>
            <person name="Shenoy N."/>
            <person name="Sisk P."/>
            <person name="Stolte C."/>
            <person name="Sykes S."/>
            <person name="Wortman J."/>
            <person name="Nusbaum C."/>
            <person name="Birren B."/>
        </authorList>
    </citation>
    <scope>NUCLEOTIDE SEQUENCE [LARGE SCALE GENOMIC DNA]</scope>
    <source>
        <strain evidence="2 3">India VII</strain>
    </source>
</reference>
<feature type="compositionally biased region" description="Polar residues" evidence="1">
    <location>
        <begin position="272"/>
        <end position="292"/>
    </location>
</feature>
<feature type="compositionally biased region" description="Basic and acidic residues" evidence="1">
    <location>
        <begin position="141"/>
        <end position="161"/>
    </location>
</feature>
<feature type="region of interest" description="Disordered" evidence="1">
    <location>
        <begin position="257"/>
        <end position="300"/>
    </location>
</feature>
<proteinExistence type="predicted"/>
<evidence type="ECO:0000313" key="2">
    <source>
        <dbReference type="EMBL" id="KMZ77742.1"/>
    </source>
</evidence>
<evidence type="ECO:0000256" key="1">
    <source>
        <dbReference type="SAM" id="MobiDB-lite"/>
    </source>
</evidence>
<dbReference type="Proteomes" id="UP000053562">
    <property type="component" value="Unassembled WGS sequence"/>
</dbReference>
<sequence>MAPWPGISSTISDQYRKYLQPKCFTNYDNFQKEIKRQITTLSNRDQKSFCTNCQTIRQDIINKNNTLNDCFTYNVLRNKLINDDDINAFMEKCLEQPKCSYSGASNVRSPPAFKGKQEKTCRGSNDCNRVATVVKESAGKVKPEIKLKSPEPKLPISKEDLNITQPPAEGAGSTKENTNSFPQNNISNPNDLVVVRPGVSDPKVIYPSGTTRHESIPKPAASASLNSLTSALGSSSNDSSSRITLGTDSSTTAIAQQQNLGTSSHESDQHSPQHVNSNPLSAQDIGSRTSQDQDTDERSHNGKDAAVITLGDGNPGTEVISNLLEGIADLGGLPRLHNKITDAAAGGEMYVNGVPLEIPVGKPLSDSTTGDNPEIKYKNYTAMALAPTGVIMLMTLLSKVNQIVFH</sequence>
<organism evidence="2 3">
    <name type="scientific">Plasmodium vivax India VII</name>
    <dbReference type="NCBI Taxonomy" id="1077284"/>
    <lineage>
        <taxon>Eukaryota</taxon>
        <taxon>Sar</taxon>
        <taxon>Alveolata</taxon>
        <taxon>Apicomplexa</taxon>
        <taxon>Aconoidasida</taxon>
        <taxon>Haemosporida</taxon>
        <taxon>Plasmodiidae</taxon>
        <taxon>Plasmodium</taxon>
        <taxon>Plasmodium (Plasmodium)</taxon>
    </lineage>
</organism>
<dbReference type="OrthoDB" id="389016at2759"/>
<name>A0A0J9S6N5_PLAVI</name>
<feature type="region of interest" description="Disordered" evidence="1">
    <location>
        <begin position="141"/>
        <end position="195"/>
    </location>
</feature>
<feature type="compositionally biased region" description="Polar residues" evidence="1">
    <location>
        <begin position="174"/>
        <end position="190"/>
    </location>
</feature>